<evidence type="ECO:0000313" key="5">
    <source>
        <dbReference type="EMBL" id="EFC96066.1"/>
    </source>
</evidence>
<proteinExistence type="predicted"/>
<keyword evidence="3" id="KW-0472">Membrane</keyword>
<name>D3AQ42_9FIRM</name>
<evidence type="ECO:0000313" key="6">
    <source>
        <dbReference type="Proteomes" id="UP000004968"/>
    </source>
</evidence>
<reference evidence="5 6" key="1">
    <citation type="submission" date="2010-01" db="EMBL/GenBank/DDBJ databases">
        <authorList>
            <person name="Weinstock G."/>
            <person name="Sodergren E."/>
            <person name="Clifton S."/>
            <person name="Fulton L."/>
            <person name="Fulton B."/>
            <person name="Courtney L."/>
            <person name="Fronick C."/>
            <person name="Harrison M."/>
            <person name="Strong C."/>
            <person name="Farmer C."/>
            <person name="Delahaunty K."/>
            <person name="Markovic C."/>
            <person name="Hall O."/>
            <person name="Minx P."/>
            <person name="Tomlinson C."/>
            <person name="Mitreva M."/>
            <person name="Nelson J."/>
            <person name="Hou S."/>
            <person name="Wollam A."/>
            <person name="Pepin K.H."/>
            <person name="Johnson M."/>
            <person name="Bhonagiri V."/>
            <person name="Nash W.E."/>
            <person name="Warren W."/>
            <person name="Chinwalla A."/>
            <person name="Mardis E.R."/>
            <person name="Wilson R.K."/>
        </authorList>
    </citation>
    <scope>NUCLEOTIDE SEQUENCE [LARGE SCALE GENOMIC DNA]</scope>
    <source>
        <strain evidence="5 6">DSM 13479</strain>
    </source>
</reference>
<dbReference type="SMART" id="SM00899">
    <property type="entry name" value="FeoA"/>
    <property type="match status" value="1"/>
</dbReference>
<feature type="transmembrane region" description="Helical" evidence="3">
    <location>
        <begin position="30"/>
        <end position="50"/>
    </location>
</feature>
<dbReference type="InterPro" id="IPR008988">
    <property type="entry name" value="Transcriptional_repressor_C"/>
</dbReference>
<dbReference type="SUPFAM" id="SSF50037">
    <property type="entry name" value="C-terminal domain of transcriptional repressors"/>
    <property type="match status" value="1"/>
</dbReference>
<evidence type="ECO:0000256" key="3">
    <source>
        <dbReference type="SAM" id="Phobius"/>
    </source>
</evidence>
<sequence length="99" mass="10846">MPLTMARTGEAQIIRKIGGNEETKRFLENLGFVAGAAVTVVSAISGNMIVNVKDSRIAVNQDMAKKNYGLVGGKEDADLEGNSMRHDRNREEVKRRGRS</sequence>
<dbReference type="InterPro" id="IPR007167">
    <property type="entry name" value="Fe-transptr_FeoA-like"/>
</dbReference>
<dbReference type="Proteomes" id="UP000004968">
    <property type="component" value="Unassembled WGS sequence"/>
</dbReference>
<organism evidence="5 6">
    <name type="scientific">Hungatella hathewayi DSM 13479</name>
    <dbReference type="NCBI Taxonomy" id="566550"/>
    <lineage>
        <taxon>Bacteria</taxon>
        <taxon>Bacillati</taxon>
        <taxon>Bacillota</taxon>
        <taxon>Clostridia</taxon>
        <taxon>Lachnospirales</taxon>
        <taxon>Lachnospiraceae</taxon>
        <taxon>Hungatella</taxon>
    </lineage>
</organism>
<keyword evidence="3" id="KW-0812">Transmembrane</keyword>
<dbReference type="GO" id="GO:0046914">
    <property type="term" value="F:transition metal ion binding"/>
    <property type="evidence" value="ECO:0007669"/>
    <property type="project" value="InterPro"/>
</dbReference>
<feature type="domain" description="Ferrous iron transporter FeoA-like" evidence="4">
    <location>
        <begin position="1"/>
        <end position="71"/>
    </location>
</feature>
<dbReference type="InterPro" id="IPR038157">
    <property type="entry name" value="FeoA_core_dom"/>
</dbReference>
<feature type="compositionally biased region" description="Basic and acidic residues" evidence="2">
    <location>
        <begin position="83"/>
        <end position="99"/>
    </location>
</feature>
<accession>D3AQ42</accession>
<dbReference type="Pfam" id="PF04023">
    <property type="entry name" value="FeoA"/>
    <property type="match status" value="1"/>
</dbReference>
<gene>
    <name evidence="5" type="ORF">CLOSTHATH_05748</name>
</gene>
<dbReference type="AlphaFoldDB" id="D3AQ42"/>
<protein>
    <submittedName>
        <fullName evidence="5">FeoA domain protein</fullName>
    </submittedName>
</protein>
<dbReference type="HOGENOM" id="CLU_2316468_0_0_9"/>
<evidence type="ECO:0000259" key="4">
    <source>
        <dbReference type="SMART" id="SM00899"/>
    </source>
</evidence>
<comment type="caution">
    <text evidence="5">The sequence shown here is derived from an EMBL/GenBank/DDBJ whole genome shotgun (WGS) entry which is preliminary data.</text>
</comment>
<keyword evidence="1" id="KW-0408">Iron</keyword>
<evidence type="ECO:0000256" key="1">
    <source>
        <dbReference type="ARBA" id="ARBA00023004"/>
    </source>
</evidence>
<evidence type="ECO:0000256" key="2">
    <source>
        <dbReference type="SAM" id="MobiDB-lite"/>
    </source>
</evidence>
<keyword evidence="3" id="KW-1133">Transmembrane helix</keyword>
<dbReference type="InterPro" id="IPR053184">
    <property type="entry name" value="FeoA-like"/>
</dbReference>
<dbReference type="PANTHER" id="PTHR43151">
    <property type="entry name" value="FEOA FAMILY PROTEIN"/>
    <property type="match status" value="1"/>
</dbReference>
<dbReference type="Gene3D" id="2.30.30.90">
    <property type="match status" value="1"/>
</dbReference>
<dbReference type="EMBL" id="ACIO01000624">
    <property type="protein sequence ID" value="EFC96066.1"/>
    <property type="molecule type" value="Genomic_DNA"/>
</dbReference>
<feature type="region of interest" description="Disordered" evidence="2">
    <location>
        <begin position="74"/>
        <end position="99"/>
    </location>
</feature>
<dbReference type="PANTHER" id="PTHR43151:SF1">
    <property type="entry name" value="SSR2333 PROTEIN"/>
    <property type="match status" value="1"/>
</dbReference>